<dbReference type="Pfam" id="PF21162">
    <property type="entry name" value="ETFQO_UQ-bd"/>
    <property type="match status" value="1"/>
</dbReference>
<dbReference type="SUPFAM" id="SSF54373">
    <property type="entry name" value="FAD-linked reductases, C-terminal domain"/>
    <property type="match status" value="1"/>
</dbReference>
<dbReference type="FunFam" id="3.30.70.20:FF:000012">
    <property type="entry name" value="Electron transfer flavoprotein-ubiquinone oxidoreductase, mitochondrial"/>
    <property type="match status" value="1"/>
</dbReference>
<protein>
    <recommendedName>
        <fullName evidence="4">electron-transferring-flavoprotein dehydrogenase</fullName>
        <ecNumber evidence="4">1.5.5.1</ecNumber>
    </recommendedName>
    <alternativeName>
        <fullName evidence="15">Electron-transferring-flavoprotein dehydrogenase</fullName>
    </alternativeName>
</protein>
<comment type="catalytic activity">
    <reaction evidence="16">
        <text>a ubiquinone + reduced [electron-transfer flavoprotein] = a ubiquinol + oxidized [electron-transfer flavoprotein] + H(+)</text>
        <dbReference type="Rhea" id="RHEA:24052"/>
        <dbReference type="Rhea" id="RHEA-COMP:9565"/>
        <dbReference type="Rhea" id="RHEA-COMP:9566"/>
        <dbReference type="Rhea" id="RHEA-COMP:10685"/>
        <dbReference type="Rhea" id="RHEA-COMP:10686"/>
        <dbReference type="ChEBI" id="CHEBI:15378"/>
        <dbReference type="ChEBI" id="CHEBI:16389"/>
        <dbReference type="ChEBI" id="CHEBI:17976"/>
        <dbReference type="ChEBI" id="CHEBI:57692"/>
        <dbReference type="ChEBI" id="CHEBI:58307"/>
        <dbReference type="EC" id="1.5.5.1"/>
    </reaction>
</comment>
<evidence type="ECO:0000256" key="12">
    <source>
        <dbReference type="ARBA" id="ARBA00023004"/>
    </source>
</evidence>
<organism evidence="18">
    <name type="scientific">invertebrate metagenome</name>
    <dbReference type="NCBI Taxonomy" id="1711999"/>
    <lineage>
        <taxon>unclassified sequences</taxon>
        <taxon>metagenomes</taxon>
        <taxon>organismal metagenomes</taxon>
    </lineage>
</organism>
<keyword evidence="11 18" id="KW-0560">Oxidoreductase</keyword>
<dbReference type="EMBL" id="NSIT01000124">
    <property type="protein sequence ID" value="PJE78828.1"/>
    <property type="molecule type" value="Genomic_DNA"/>
</dbReference>
<dbReference type="SUPFAM" id="SSF51905">
    <property type="entry name" value="FAD/NAD(P)-binding domain"/>
    <property type="match status" value="1"/>
</dbReference>
<dbReference type="SUPFAM" id="SSF54862">
    <property type="entry name" value="4Fe-4S ferredoxins"/>
    <property type="match status" value="1"/>
</dbReference>
<dbReference type="Pfam" id="PF13450">
    <property type="entry name" value="NAD_binding_8"/>
    <property type="match status" value="1"/>
</dbReference>
<evidence type="ECO:0000256" key="4">
    <source>
        <dbReference type="ARBA" id="ARBA00012696"/>
    </source>
</evidence>
<dbReference type="GO" id="GO:0051539">
    <property type="term" value="F:4 iron, 4 sulfur cluster binding"/>
    <property type="evidence" value="ECO:0007669"/>
    <property type="project" value="UniProtKB-KW"/>
</dbReference>
<dbReference type="GO" id="GO:0005739">
    <property type="term" value="C:mitochondrion"/>
    <property type="evidence" value="ECO:0007669"/>
    <property type="project" value="UniProtKB-ARBA"/>
</dbReference>
<keyword evidence="8" id="KW-0479">Metal-binding</keyword>
<dbReference type="GO" id="GO:0004174">
    <property type="term" value="F:electron-transferring-flavoprotein dehydrogenase activity"/>
    <property type="evidence" value="ECO:0007669"/>
    <property type="project" value="UniProtKB-EC"/>
</dbReference>
<keyword evidence="13" id="KW-0411">Iron-sulfur</keyword>
<dbReference type="InterPro" id="IPR017896">
    <property type="entry name" value="4Fe4S_Fe-S-bd"/>
</dbReference>
<evidence type="ECO:0000256" key="10">
    <source>
        <dbReference type="ARBA" id="ARBA00022982"/>
    </source>
</evidence>
<dbReference type="InterPro" id="IPR040156">
    <property type="entry name" value="ETF-QO"/>
</dbReference>
<dbReference type="PROSITE" id="PS51379">
    <property type="entry name" value="4FE4S_FER_2"/>
    <property type="match status" value="1"/>
</dbReference>
<proteinExistence type="predicted"/>
<dbReference type="PANTHER" id="PTHR10617:SF107">
    <property type="entry name" value="ELECTRON TRANSFER FLAVOPROTEIN-UBIQUINONE OXIDOREDUCTASE, MITOCHONDRIAL"/>
    <property type="match status" value="1"/>
</dbReference>
<evidence type="ECO:0000259" key="17">
    <source>
        <dbReference type="PROSITE" id="PS51379"/>
    </source>
</evidence>
<dbReference type="PANTHER" id="PTHR10617">
    <property type="entry name" value="ELECTRON TRANSFER FLAVOPROTEIN-UBIQUINONE OXIDOREDUCTASE"/>
    <property type="match status" value="1"/>
</dbReference>
<dbReference type="InterPro" id="IPR049398">
    <property type="entry name" value="ETF-QO/FixC_UQ-bd"/>
</dbReference>
<keyword evidence="10" id="KW-0249">Electron transport</keyword>
<keyword evidence="6" id="KW-0004">4Fe-4S</keyword>
<dbReference type="AlphaFoldDB" id="A0A2H9T6K0"/>
<dbReference type="InterPro" id="IPR036188">
    <property type="entry name" value="FAD/NAD-bd_sf"/>
</dbReference>
<keyword evidence="9" id="KW-0274">FAD</keyword>
<reference evidence="18" key="1">
    <citation type="journal article" date="2017" name="Appl. Environ. Microbiol.">
        <title>Molecular characterization of an Endozoicomonas-like organism causing infection in king scallop Pecten maximus L.</title>
        <authorList>
            <person name="Cano I."/>
            <person name="van Aerle R."/>
            <person name="Ross S."/>
            <person name="Verner-Jeffreys D.W."/>
            <person name="Paley R.K."/>
            <person name="Rimmer G."/>
            <person name="Ryder D."/>
            <person name="Hooper P."/>
            <person name="Stone D."/>
            <person name="Feist S.W."/>
        </authorList>
    </citation>
    <scope>NUCLEOTIDE SEQUENCE</scope>
</reference>
<evidence type="ECO:0000256" key="13">
    <source>
        <dbReference type="ARBA" id="ARBA00023014"/>
    </source>
</evidence>
<evidence type="ECO:0000256" key="15">
    <source>
        <dbReference type="ARBA" id="ARBA00032754"/>
    </source>
</evidence>
<evidence type="ECO:0000256" key="2">
    <source>
        <dbReference type="ARBA" id="ARBA00001974"/>
    </source>
</evidence>
<keyword evidence="5" id="KW-0813">Transport</keyword>
<dbReference type="Gene3D" id="3.50.50.60">
    <property type="entry name" value="FAD/NAD(P)-binding domain"/>
    <property type="match status" value="1"/>
</dbReference>
<evidence type="ECO:0000256" key="11">
    <source>
        <dbReference type="ARBA" id="ARBA00023002"/>
    </source>
</evidence>
<accession>A0A2H9T6K0</accession>
<name>A0A2H9T6K0_9ZZZZ</name>
<dbReference type="InterPro" id="IPR007859">
    <property type="entry name" value="ETF-QO/FixX_C"/>
</dbReference>
<evidence type="ECO:0000256" key="7">
    <source>
        <dbReference type="ARBA" id="ARBA00022630"/>
    </source>
</evidence>
<keyword evidence="12" id="KW-0408">Iron</keyword>
<dbReference type="PROSITE" id="PS51257">
    <property type="entry name" value="PROKAR_LIPOPROTEIN"/>
    <property type="match status" value="1"/>
</dbReference>
<keyword evidence="14 18" id="KW-0830">Ubiquinone</keyword>
<evidence type="ECO:0000256" key="1">
    <source>
        <dbReference type="ARBA" id="ARBA00001966"/>
    </source>
</evidence>
<feature type="domain" description="4Fe-4S ferredoxin-type" evidence="17">
    <location>
        <begin position="513"/>
        <end position="542"/>
    </location>
</feature>
<sequence>MAERESMSFDVLIVGGGPAGLSAACRFKQLSKEAGCDISVCVIEKGSEIGAHILSGAVFEPSALNELFPDWKNRGAPLQTAVKEDEIYWMSSSSKAKKVPSFFIPPTLHNQGNYIISLGNLCRWLAEQAESLDVEIFPGFSAHSVLFHESGAVQGVLTGDMGKSASGEEKEGFIPGMELQAKYTLFAEGCRGHLGKQLIRHFHLDEGKDPQQYGLGIKELWQIPEDKHRNGLVIHTTGWPLSESKTSGGGFLYHLENNQLAVGLITDLGYTNPYVDPYEEFQRFKHHPVIRHCLEDGKRVAYGARAIAKGGLSALPKMTFPGGLLIGCDAGTLNYAKIKGSHTAMKSGMLAAEVVTSALIAGSSGQEELTEYGHLFRESSIFRELHQQRNFGPMIHKLGTVAGGACSWVDLKMFRGKLPFSLKYHHAPHEQLQQASASSRINYSKPDGVISFDRMSSVFLSNTNHEEDQPCHLVLANKDIPVTQNLPYYGEPAQRYCPAGVYEMVTDDKNGAQRLQINSQNCVHCKTCDIKDPSQNITWVTPEGGGGPNYPNM</sequence>
<gene>
    <name evidence="18" type="ORF">CI610_02219</name>
</gene>
<dbReference type="GO" id="GO:0046872">
    <property type="term" value="F:metal ion binding"/>
    <property type="evidence" value="ECO:0007669"/>
    <property type="project" value="UniProtKB-KW"/>
</dbReference>
<dbReference type="PRINTS" id="PR00420">
    <property type="entry name" value="RNGMNOXGNASE"/>
</dbReference>
<evidence type="ECO:0000256" key="5">
    <source>
        <dbReference type="ARBA" id="ARBA00022448"/>
    </source>
</evidence>
<evidence type="ECO:0000256" key="3">
    <source>
        <dbReference type="ARBA" id="ARBA00002819"/>
    </source>
</evidence>
<comment type="caution">
    <text evidence="18">The sequence shown here is derived from an EMBL/GenBank/DDBJ whole genome shotgun (WGS) entry which is preliminary data.</text>
</comment>
<evidence type="ECO:0000256" key="9">
    <source>
        <dbReference type="ARBA" id="ARBA00022827"/>
    </source>
</evidence>
<keyword evidence="7" id="KW-0285">Flavoprotein</keyword>
<evidence type="ECO:0000256" key="6">
    <source>
        <dbReference type="ARBA" id="ARBA00022485"/>
    </source>
</evidence>
<dbReference type="Pfam" id="PF05187">
    <property type="entry name" value="Fer4_ETF_QO"/>
    <property type="match status" value="1"/>
</dbReference>
<evidence type="ECO:0000256" key="16">
    <source>
        <dbReference type="ARBA" id="ARBA00052682"/>
    </source>
</evidence>
<dbReference type="EC" id="1.5.5.1" evidence="4"/>
<evidence type="ECO:0000313" key="18">
    <source>
        <dbReference type="EMBL" id="PJE78828.1"/>
    </source>
</evidence>
<dbReference type="Gene3D" id="3.30.9.90">
    <property type="match status" value="1"/>
</dbReference>
<comment type="cofactor">
    <cofactor evidence="2">
        <name>FAD</name>
        <dbReference type="ChEBI" id="CHEBI:57692"/>
    </cofactor>
</comment>
<evidence type="ECO:0000256" key="14">
    <source>
        <dbReference type="ARBA" id="ARBA00023075"/>
    </source>
</evidence>
<evidence type="ECO:0000256" key="8">
    <source>
        <dbReference type="ARBA" id="ARBA00022723"/>
    </source>
</evidence>
<comment type="function">
    <text evidence="3">Accepts electrons from ETF and reduces ubiquinone.</text>
</comment>
<comment type="cofactor">
    <cofactor evidence="1">
        <name>[4Fe-4S] cluster</name>
        <dbReference type="ChEBI" id="CHEBI:49883"/>
    </cofactor>
</comment>
<dbReference type="Gene3D" id="3.30.70.20">
    <property type="match status" value="1"/>
</dbReference>